<organism evidence="3 4">
    <name type="scientific">Nocardia xishanensis</name>
    <dbReference type="NCBI Taxonomy" id="238964"/>
    <lineage>
        <taxon>Bacteria</taxon>
        <taxon>Bacillati</taxon>
        <taxon>Actinomycetota</taxon>
        <taxon>Actinomycetes</taxon>
        <taxon>Mycobacteriales</taxon>
        <taxon>Nocardiaceae</taxon>
        <taxon>Nocardia</taxon>
    </lineage>
</organism>
<keyword evidence="2" id="KW-0732">Signal</keyword>
<proteinExistence type="predicted"/>
<evidence type="ECO:0000313" key="3">
    <source>
        <dbReference type="EMBL" id="MFI2471977.1"/>
    </source>
</evidence>
<protein>
    <recommendedName>
        <fullName evidence="5">Secreted protein</fullName>
    </recommendedName>
</protein>
<feature type="compositionally biased region" description="Low complexity" evidence="1">
    <location>
        <begin position="35"/>
        <end position="52"/>
    </location>
</feature>
<comment type="caution">
    <text evidence="3">The sequence shown here is derived from an EMBL/GenBank/DDBJ whole genome shotgun (WGS) entry which is preliminary data.</text>
</comment>
<feature type="chain" id="PRO_5046992441" description="Secreted protein" evidence="2">
    <location>
        <begin position="24"/>
        <end position="204"/>
    </location>
</feature>
<evidence type="ECO:0008006" key="5">
    <source>
        <dbReference type="Google" id="ProtNLM"/>
    </source>
</evidence>
<reference evidence="3 4" key="1">
    <citation type="submission" date="2024-10" db="EMBL/GenBank/DDBJ databases">
        <title>The Natural Products Discovery Center: Release of the First 8490 Sequenced Strains for Exploring Actinobacteria Biosynthetic Diversity.</title>
        <authorList>
            <person name="Kalkreuter E."/>
            <person name="Kautsar S.A."/>
            <person name="Yang D."/>
            <person name="Bader C.D."/>
            <person name="Teijaro C.N."/>
            <person name="Fluegel L."/>
            <person name="Davis C.M."/>
            <person name="Simpson J.R."/>
            <person name="Lauterbach L."/>
            <person name="Steele A.D."/>
            <person name="Gui C."/>
            <person name="Meng S."/>
            <person name="Li G."/>
            <person name="Viehrig K."/>
            <person name="Ye F."/>
            <person name="Su P."/>
            <person name="Kiefer A.F."/>
            <person name="Nichols A."/>
            <person name="Cepeda A.J."/>
            <person name="Yan W."/>
            <person name="Fan B."/>
            <person name="Jiang Y."/>
            <person name="Adhikari A."/>
            <person name="Zheng C.-J."/>
            <person name="Schuster L."/>
            <person name="Cowan T.M."/>
            <person name="Smanski M.J."/>
            <person name="Chevrette M.G."/>
            <person name="De Carvalho L.P.S."/>
            <person name="Shen B."/>
        </authorList>
    </citation>
    <scope>NUCLEOTIDE SEQUENCE [LARGE SCALE GENOMIC DNA]</scope>
    <source>
        <strain evidence="3 4">NPDC019275</strain>
    </source>
</reference>
<feature type="signal peptide" evidence="2">
    <location>
        <begin position="1"/>
        <end position="23"/>
    </location>
</feature>
<sequence length="204" mass="21302">MRRTISALLVLAMTVTAGWGVAAADPAEPAPQPPAVENAAPATENPPALAAHPPLPLPAPAPARAAVALLTLTTMPAGWQDRMDLRPVLEVYADGHAVRKPDAVAPERDRNTPPREVNGAVRREAIDAAIAELTALSTADLGVPAAGDGGSQIVDVMPEPPGQDLHVIVYAPDATDGLTAEQQNARKRFADVYRSLLDAFVADR</sequence>
<evidence type="ECO:0000313" key="4">
    <source>
        <dbReference type="Proteomes" id="UP001611415"/>
    </source>
</evidence>
<dbReference type="EMBL" id="JBIRYO010000001">
    <property type="protein sequence ID" value="MFI2471977.1"/>
    <property type="molecule type" value="Genomic_DNA"/>
</dbReference>
<evidence type="ECO:0000256" key="2">
    <source>
        <dbReference type="SAM" id="SignalP"/>
    </source>
</evidence>
<accession>A0ABW7WSW7</accession>
<feature type="region of interest" description="Disordered" evidence="1">
    <location>
        <begin position="26"/>
        <end position="57"/>
    </location>
</feature>
<dbReference type="RefSeq" id="WP_357400729.1">
    <property type="nucleotide sequence ID" value="NZ_JBEYCD010000001.1"/>
</dbReference>
<evidence type="ECO:0000256" key="1">
    <source>
        <dbReference type="SAM" id="MobiDB-lite"/>
    </source>
</evidence>
<gene>
    <name evidence="3" type="ORF">ACH49W_01235</name>
</gene>
<keyword evidence="4" id="KW-1185">Reference proteome</keyword>
<dbReference type="Proteomes" id="UP001611415">
    <property type="component" value="Unassembled WGS sequence"/>
</dbReference>
<name>A0ABW7WSW7_9NOCA</name>